<dbReference type="SMART" id="SM00146">
    <property type="entry name" value="PI3Kc"/>
    <property type="match status" value="1"/>
</dbReference>
<dbReference type="GO" id="GO:0005524">
    <property type="term" value="F:ATP binding"/>
    <property type="evidence" value="ECO:0007669"/>
    <property type="project" value="UniProtKB-KW"/>
</dbReference>
<accession>A0A9W6U352</accession>
<dbReference type="SMART" id="SM01343">
    <property type="entry name" value="FATC"/>
    <property type="match status" value="1"/>
</dbReference>
<dbReference type="PANTHER" id="PTHR11139:SF71">
    <property type="entry name" value="SERINE_THREONINE-PROTEIN KINASE SMG1"/>
    <property type="match status" value="1"/>
</dbReference>
<feature type="compositionally biased region" description="Polar residues" evidence="7">
    <location>
        <begin position="2490"/>
        <end position="2505"/>
    </location>
</feature>
<feature type="compositionally biased region" description="Basic and acidic residues" evidence="7">
    <location>
        <begin position="2506"/>
        <end position="2518"/>
    </location>
</feature>
<dbReference type="InterPro" id="IPR031559">
    <property type="entry name" value="SMG1"/>
</dbReference>
<keyword evidence="3" id="KW-0547">Nucleotide-binding</keyword>
<keyword evidence="5" id="KW-0067">ATP-binding</keyword>
<feature type="region of interest" description="Disordered" evidence="7">
    <location>
        <begin position="1344"/>
        <end position="1367"/>
    </location>
</feature>
<dbReference type="EMBL" id="BSXT01000347">
    <property type="protein sequence ID" value="GMF25055.1"/>
    <property type="molecule type" value="Genomic_DNA"/>
</dbReference>
<dbReference type="Pfam" id="PF15785">
    <property type="entry name" value="SMG1"/>
    <property type="match status" value="1"/>
</dbReference>
<dbReference type="InterPro" id="IPR000403">
    <property type="entry name" value="PI3/4_kinase_cat_dom"/>
</dbReference>
<evidence type="ECO:0000259" key="9">
    <source>
        <dbReference type="PROSITE" id="PS51190"/>
    </source>
</evidence>
<evidence type="ECO:0000256" key="7">
    <source>
        <dbReference type="SAM" id="MobiDB-lite"/>
    </source>
</evidence>
<dbReference type="InterPro" id="IPR011009">
    <property type="entry name" value="Kinase-like_dom_sf"/>
</dbReference>
<dbReference type="PROSITE" id="PS50290">
    <property type="entry name" value="PI3_4_KINASE_3"/>
    <property type="match status" value="1"/>
</dbReference>
<feature type="region of interest" description="Disordered" evidence="7">
    <location>
        <begin position="2490"/>
        <end position="2521"/>
    </location>
</feature>
<feature type="domain" description="FATC" evidence="9">
    <location>
        <begin position="2760"/>
        <end position="2792"/>
    </location>
</feature>
<evidence type="ECO:0000256" key="4">
    <source>
        <dbReference type="ARBA" id="ARBA00022777"/>
    </source>
</evidence>
<proteinExistence type="predicted"/>
<organism evidence="10 11">
    <name type="scientific">Phytophthora fragariaefolia</name>
    <dbReference type="NCBI Taxonomy" id="1490495"/>
    <lineage>
        <taxon>Eukaryota</taxon>
        <taxon>Sar</taxon>
        <taxon>Stramenopiles</taxon>
        <taxon>Oomycota</taxon>
        <taxon>Peronosporomycetes</taxon>
        <taxon>Peronosporales</taxon>
        <taxon>Peronosporaceae</taxon>
        <taxon>Phytophthora</taxon>
    </lineage>
</organism>
<feature type="compositionally biased region" description="Polar residues" evidence="7">
    <location>
        <begin position="2703"/>
        <end position="2719"/>
    </location>
</feature>
<dbReference type="Pfam" id="PF00454">
    <property type="entry name" value="PI3_PI4_kinase"/>
    <property type="match status" value="1"/>
</dbReference>
<dbReference type="PANTHER" id="PTHR11139">
    <property type="entry name" value="ATAXIA TELANGIECTASIA MUTATED ATM -RELATED"/>
    <property type="match status" value="1"/>
</dbReference>
<dbReference type="InterPro" id="IPR050517">
    <property type="entry name" value="DDR_Repair_Kinase"/>
</dbReference>
<feature type="compositionally biased region" description="Acidic residues" evidence="7">
    <location>
        <begin position="2686"/>
        <end position="2696"/>
    </location>
</feature>
<evidence type="ECO:0000256" key="2">
    <source>
        <dbReference type="ARBA" id="ARBA00022679"/>
    </source>
</evidence>
<dbReference type="InterPro" id="IPR018936">
    <property type="entry name" value="PI3/4_kinase_CS"/>
</dbReference>
<sequence>MDFNLDISRKFYGCLFKKVTHFAHCSNVKIRDSCVKVLNALSLRSESGVFADEVFTLLLDLLLDSDGTLPDGVVPDALGGMARFTLMYQQKQSVPNHFSQALHSSFVGADFENIMNLFQSRDFDEKEWNRVCRQIMDRVNAATVAFGNSDVLLGAIRQAAAWCVQNRLRTHFGGPAQSFSSIEQLVQEHANDTLSAAEAAGHLFSEFPRQLTKWMLLEFVTALEMYITRAIYSTEIDSCNPDSEDYKTVLFFRTNKVVCDDWLNRIRPFLVEMSRNEASYELCRYHSHAMVMTCYNKLSRTMAALSRGFSVKIYSELMQAEKDMDVALFFLCRCHCDAKDVDTVIGFQRWGDSVSSALTSWYQTNKDKLGIDDEVCKVPLFRWLNAIRYEAEMRYEDAAIEYEALLQPILSVQSNSLSGGFNSTAEIFESPMTCFRMSSQALLGCFKQCAKCYSALREWAKLRRFATQFIHLAQSLVDYDRPIEAIQAIFDCSDMWSNEIETLHSLEAQVNMATEDLTGGSALKSYMEKRAASMLRIWNTLGDSDAKPPNPALNLGHVAGRIYNKLIPLALQPTPWNGYAGDKIGKKAEETLLRIHGISMTSSYKWGCKLNPEVCDSVIWSQPFCLTGDANTVCLYLTAVARLARKQHNFGFARKILTEAEALDGAGHVSSMAVSYEKARLLETIGMEDEGRRLLVTQSECNFATTISRPSCIGLESSALRALLYLAIAFTKTDDTELLSPATSRFLKCSVEKLCSQERIGESNENFLSEMQDIAANKCLEAAITISPKSSKAWIRYSHWCYDRGKREIAGITEQNGYIRLDPSDESQMNTLLDEIGIVEPDRDLVVRAFCQFLENGELTSQNPQELQQLCIDRAPPNYDRGALDQIVQLQQVCRSKVLHFFSSAARGYGKYLAVTFRDKDCKVPRQETTMVALRLLSLLTAYGAEEDVVSALEDVFSDGPVAPWAYIVPQLIARAHHPVAAVSSLVCLILKRLARHSPHAIVYPAVVDSMEPQVSFSTLQEERGGASNSFAAILQELQAVSIGQVEGVRLLISELRRISILWDEAWISTLMKLSTDVDRRTTTLEKEATRVDRNTSLSTKEKTELAQRKLVAIMKPILVSVERLWNETCGRVSDQNTVSPHERKFLKEYGSQIEQAMENFRDCCNTELRVVSASVTKSPQELWQPFAEILKALLNATGRRDQIPLHEISPSLATTSRQLALTNIPGAFSWKSARQTEPITIHRVDSSVSILRTKTKPKSLELIGSDGKTYKYLLKAREDLRLDERIMQFLRVTNGFLRADEAAASRDLSAQSYSVIPLSRNAGLIQMVPDVIPLFQVYTTRNEQQTNSGRAAQDAAAPTSSVQHQLPPPTAQFYAKLKQHGISNVSPNYRAQWPIPVLKQIYQELVAQRPRNVLQQEIVLRSEDVRVCWAKNVRLSKSVAVMSVLGYIVGLGDRHLDNILLCVNSGDVVHIDHNVCFDKGRRLKVPELVPFRLTPMLQDAFGLTGVEGRFRRAFETTLRVIRSDDVREALLALFEAFVYNPLVDWAADDKRQGRSGDLKARLEVNVNLSLFLSRAEERRQDTILFGRQYEHLADILSRVLTGDGLPFVTLLGKRKQIVALASEEQSLMKEALRVETELATCQATQLLQQAKTERAAVEIREAIDKLTAFANECWGRHQQIQAWRQKSVNFAETDPENQLHTLVMSAESASFQKIHARIFNVLERSGFVGRQTELLAALGTKCRAVDVDVARTRVEIQNLAGCLIPYLSDYSHWRKKLDTYLDTDQKMAGKDVYFMWWSRCSEYLRSLESGITVQSVCVDELPSTPSDKSIAESTSVLNRLNELRPESDIENLSIDSGLEHSYSLKVDNLLQGLSCSLTTMKLSNAQGQRLLKLAGASWIITKLDKLSCTSSFVSNECTSISAVLVNNPKFQFVAAVAHAAGKLLDLVSTPKGSMKRLRANELMAVDYQIHRDLNQDARKDGTMILNILQDIMSFAISFQEEFVLNIRGDQDGKNMEKSLLDIIQAKLTNEDGVQEVIDAVSSPETNDGSLDLKTLLLNNRATLNVFAASVVVIQRTASFVDILWRAAAMNDEAAEKIKISSRTSWIQLTLNLIRRFTEVQSDGVIETKPAEFLSAMLNDFLSEYLVELLVLQLSSIICHDWKFAFSAHACNNDTDGKEVAGLGSLSKRWEAFFNSQIPDMLPSALINVPSGTPEMQTGDVCNSVIELMDVCEEWCGHKWRVTQSQSWNRAIASLRKKHERRLQYATWLSTHPMTSELAELPSLTRIQLLTILSSQVPNLNTLLTQQTTIEANVLELAQQMDYFASSLDDGSSAQHLANDNLHASVQDCYAKVVDLFEYGRALADLVQGISVIETSAGVHIPEAKNVELEVDVVGERILLSAIKATSDLQDSSNALDETNAYMHALEADKKQKQTCCETLATRKHAVEAEFLGICEERKSTVMKTVRVLGKHVKEMRSLLRHFEKFKPQSKQNQVSALMRSGNSGRSEHFRSEQHDSTSLDSSYPLSTTGFCFMENDRLVKILLRSIRSVDHLQLLERVLEKHGETCTALREAVSRIDQIMRELDVKIEQLLTDSDHNPEGSSQAYMLLLLDLFEALCIKTEQQAGSPKFVATGYITAPLLDVARDLVRGCVKLFFEATEMTDRLSSAEEDIPRAFEVVSLHENGEENETEGEDDAASPALDSENSVGLPSSDDSASNVQDTITSISRNIEEKSQYGLQVLKRIEEKLSGHVTEMTQAPPVLTVEQQASWLIDEATKTDNLCVMYEGWTPWI</sequence>
<dbReference type="EC" id="2.7.11.1" evidence="1"/>
<dbReference type="Gene3D" id="3.30.1010.10">
    <property type="entry name" value="Phosphatidylinositol 3-kinase Catalytic Subunit, Chain A, domain 4"/>
    <property type="match status" value="1"/>
</dbReference>
<evidence type="ECO:0000256" key="3">
    <source>
        <dbReference type="ARBA" id="ARBA00022741"/>
    </source>
</evidence>
<feature type="region of interest" description="Disordered" evidence="7">
    <location>
        <begin position="2683"/>
        <end position="2719"/>
    </location>
</feature>
<dbReference type="Proteomes" id="UP001165121">
    <property type="component" value="Unassembled WGS sequence"/>
</dbReference>
<protein>
    <recommendedName>
        <fullName evidence="1">non-specific serine/threonine protein kinase</fullName>
        <ecNumber evidence="1">2.7.11.1</ecNumber>
    </recommendedName>
</protein>
<dbReference type="Gene3D" id="1.10.1070.11">
    <property type="entry name" value="Phosphatidylinositol 3-/4-kinase, catalytic domain"/>
    <property type="match status" value="1"/>
</dbReference>
<dbReference type="GO" id="GO:0005634">
    <property type="term" value="C:nucleus"/>
    <property type="evidence" value="ECO:0007669"/>
    <property type="project" value="TreeGrafter"/>
</dbReference>
<keyword evidence="4" id="KW-0418">Kinase</keyword>
<evidence type="ECO:0000256" key="1">
    <source>
        <dbReference type="ARBA" id="ARBA00012513"/>
    </source>
</evidence>
<evidence type="ECO:0000256" key="5">
    <source>
        <dbReference type="ARBA" id="ARBA00022840"/>
    </source>
</evidence>
<keyword evidence="11" id="KW-1185">Reference proteome</keyword>
<evidence type="ECO:0000313" key="11">
    <source>
        <dbReference type="Proteomes" id="UP001165121"/>
    </source>
</evidence>
<reference evidence="10" key="1">
    <citation type="submission" date="2023-04" db="EMBL/GenBank/DDBJ databases">
        <title>Phytophthora fragariaefolia NBRC 109709.</title>
        <authorList>
            <person name="Ichikawa N."/>
            <person name="Sato H."/>
            <person name="Tonouchi N."/>
        </authorList>
    </citation>
    <scope>NUCLEOTIDE SEQUENCE</scope>
    <source>
        <strain evidence="10">NBRC 109709</strain>
    </source>
</reference>
<keyword evidence="6" id="KW-0866">Nonsense-mediated mRNA decay</keyword>
<feature type="domain" description="PI3K/PI4K catalytic" evidence="8">
    <location>
        <begin position="1245"/>
        <end position="1588"/>
    </location>
</feature>
<name>A0A9W6U352_9STRA</name>
<dbReference type="PROSITE" id="PS51190">
    <property type="entry name" value="FATC"/>
    <property type="match status" value="1"/>
</dbReference>
<dbReference type="SUPFAM" id="SSF56112">
    <property type="entry name" value="Protein kinase-like (PK-like)"/>
    <property type="match status" value="1"/>
</dbReference>
<dbReference type="OrthoDB" id="381190at2759"/>
<evidence type="ECO:0000259" key="8">
    <source>
        <dbReference type="PROSITE" id="PS50290"/>
    </source>
</evidence>
<gene>
    <name evidence="10" type="ORF">Pfra01_000438300</name>
</gene>
<dbReference type="GO" id="GO:0000184">
    <property type="term" value="P:nuclear-transcribed mRNA catabolic process, nonsense-mediated decay"/>
    <property type="evidence" value="ECO:0007669"/>
    <property type="project" value="UniProtKB-KW"/>
</dbReference>
<evidence type="ECO:0000313" key="10">
    <source>
        <dbReference type="EMBL" id="GMF25055.1"/>
    </source>
</evidence>
<dbReference type="InterPro" id="IPR036940">
    <property type="entry name" value="PI3/4_kinase_cat_sf"/>
</dbReference>
<evidence type="ECO:0000256" key="6">
    <source>
        <dbReference type="ARBA" id="ARBA00023161"/>
    </source>
</evidence>
<dbReference type="InterPro" id="IPR003152">
    <property type="entry name" value="FATC_dom"/>
</dbReference>
<keyword evidence="2" id="KW-0808">Transferase</keyword>
<comment type="caution">
    <text evidence="10">The sequence shown here is derived from an EMBL/GenBank/DDBJ whole genome shotgun (WGS) entry which is preliminary data.</text>
</comment>
<dbReference type="GO" id="GO:0004674">
    <property type="term" value="F:protein serine/threonine kinase activity"/>
    <property type="evidence" value="ECO:0007669"/>
    <property type="project" value="UniProtKB-EC"/>
</dbReference>
<dbReference type="PROSITE" id="PS00916">
    <property type="entry name" value="PI3_4_KINASE_2"/>
    <property type="match status" value="1"/>
</dbReference>
<dbReference type="Pfam" id="PF02260">
    <property type="entry name" value="FATC"/>
    <property type="match status" value="1"/>
</dbReference>